<feature type="domain" description="Sushi" evidence="6">
    <location>
        <begin position="66"/>
        <end position="127"/>
    </location>
</feature>
<reference evidence="7" key="1">
    <citation type="submission" date="2025-08" db="UniProtKB">
        <authorList>
            <consortium name="Ensembl"/>
        </authorList>
    </citation>
    <scope>IDENTIFICATION</scope>
</reference>
<evidence type="ECO:0000259" key="6">
    <source>
        <dbReference type="PROSITE" id="PS50923"/>
    </source>
</evidence>
<feature type="chain" id="PRO_5034265961" description="Sushi domain-containing protein" evidence="5">
    <location>
        <begin position="23"/>
        <end position="139"/>
    </location>
</feature>
<sequence length="139" mass="15703">MFETFPINFVIFLLVFAPKIQHICDFTEVFYVLWKKKKAIKTSFVCLLSTPKHIKNNPCASSLFATPCGDPPSFPYARLQEHSGFETGDELLYTCAPGYAMPGGDTSFSLLCDSCGEWYGTVQICVKGMFFLRKQVMEK</sequence>
<dbReference type="CDD" id="cd00033">
    <property type="entry name" value="CCP"/>
    <property type="match status" value="1"/>
</dbReference>
<dbReference type="SMART" id="SM00032">
    <property type="entry name" value="CCP"/>
    <property type="match status" value="1"/>
</dbReference>
<evidence type="ECO:0000313" key="7">
    <source>
        <dbReference type="Ensembl" id="ENSOSIP00000011056.1"/>
    </source>
</evidence>
<dbReference type="Proteomes" id="UP000694383">
    <property type="component" value="Unplaced"/>
</dbReference>
<dbReference type="Ensembl" id="ENSOSIT00000011743.1">
    <property type="protein sequence ID" value="ENSOSIP00000011056.1"/>
    <property type="gene ID" value="ENSOSIG00000006686.1"/>
</dbReference>
<feature type="signal peptide" evidence="5">
    <location>
        <begin position="1"/>
        <end position="22"/>
    </location>
</feature>
<dbReference type="InterPro" id="IPR053298">
    <property type="entry name" value="Sushi_domain_protein"/>
</dbReference>
<dbReference type="PANTHER" id="PTHR32493">
    <property type="entry name" value="SUSHI DOMAIN-CONTAINING PROTEIN 5"/>
    <property type="match status" value="1"/>
</dbReference>
<comment type="caution">
    <text evidence="4">Lacks conserved residue(s) required for the propagation of feature annotation.</text>
</comment>
<proteinExistence type="predicted"/>
<name>A0A8C7XBQ5_9TELE</name>
<keyword evidence="3" id="KW-1015">Disulfide bond</keyword>
<organism evidence="7 8">
    <name type="scientific">Oryzias sinensis</name>
    <name type="common">Chinese medaka</name>
    <dbReference type="NCBI Taxonomy" id="183150"/>
    <lineage>
        <taxon>Eukaryota</taxon>
        <taxon>Metazoa</taxon>
        <taxon>Chordata</taxon>
        <taxon>Craniata</taxon>
        <taxon>Vertebrata</taxon>
        <taxon>Euteleostomi</taxon>
        <taxon>Actinopterygii</taxon>
        <taxon>Neopterygii</taxon>
        <taxon>Teleostei</taxon>
        <taxon>Neoteleostei</taxon>
        <taxon>Acanthomorphata</taxon>
        <taxon>Ovalentaria</taxon>
        <taxon>Atherinomorphae</taxon>
        <taxon>Beloniformes</taxon>
        <taxon>Adrianichthyidae</taxon>
        <taxon>Oryziinae</taxon>
        <taxon>Oryzias</taxon>
    </lineage>
</organism>
<dbReference type="Gene3D" id="2.10.70.10">
    <property type="entry name" value="Complement Module, domain 1"/>
    <property type="match status" value="1"/>
</dbReference>
<keyword evidence="2 5" id="KW-0732">Signal</keyword>
<reference evidence="7" key="2">
    <citation type="submission" date="2025-09" db="UniProtKB">
        <authorList>
            <consortium name="Ensembl"/>
        </authorList>
    </citation>
    <scope>IDENTIFICATION</scope>
</reference>
<protein>
    <recommendedName>
        <fullName evidence="6">Sushi domain-containing protein</fullName>
    </recommendedName>
</protein>
<evidence type="ECO:0000313" key="8">
    <source>
        <dbReference type="Proteomes" id="UP000694383"/>
    </source>
</evidence>
<dbReference type="PANTHER" id="PTHR32493:SF0">
    <property type="entry name" value="SUSHI DOMAIN-CONTAINING PROTEIN 5"/>
    <property type="match status" value="1"/>
</dbReference>
<dbReference type="AlphaFoldDB" id="A0A8C7XBQ5"/>
<evidence type="ECO:0000256" key="2">
    <source>
        <dbReference type="ARBA" id="ARBA00022729"/>
    </source>
</evidence>
<evidence type="ECO:0000256" key="4">
    <source>
        <dbReference type="PROSITE-ProRule" id="PRU00302"/>
    </source>
</evidence>
<dbReference type="FunFam" id="2.10.70.10:FF:000050">
    <property type="entry name" value="sushi domain-containing protein 5"/>
    <property type="match status" value="1"/>
</dbReference>
<keyword evidence="8" id="KW-1185">Reference proteome</keyword>
<evidence type="ECO:0000256" key="1">
    <source>
        <dbReference type="ARBA" id="ARBA00022659"/>
    </source>
</evidence>
<accession>A0A8C7XBQ5</accession>
<dbReference type="GO" id="GO:0007219">
    <property type="term" value="P:Notch signaling pathway"/>
    <property type="evidence" value="ECO:0007669"/>
    <property type="project" value="TreeGrafter"/>
</dbReference>
<keyword evidence="1 4" id="KW-0768">Sushi</keyword>
<dbReference type="SUPFAM" id="SSF57535">
    <property type="entry name" value="Complement control module/SCR domain"/>
    <property type="match status" value="1"/>
</dbReference>
<evidence type="ECO:0000256" key="5">
    <source>
        <dbReference type="SAM" id="SignalP"/>
    </source>
</evidence>
<dbReference type="InterPro" id="IPR035976">
    <property type="entry name" value="Sushi/SCR/CCP_sf"/>
</dbReference>
<dbReference type="InterPro" id="IPR000436">
    <property type="entry name" value="Sushi_SCR_CCP_dom"/>
</dbReference>
<dbReference type="Pfam" id="PF00084">
    <property type="entry name" value="Sushi"/>
    <property type="match status" value="1"/>
</dbReference>
<dbReference type="PROSITE" id="PS50923">
    <property type="entry name" value="SUSHI"/>
    <property type="match status" value="1"/>
</dbReference>
<dbReference type="GeneTree" id="ENSGT00390000009163"/>
<evidence type="ECO:0000256" key="3">
    <source>
        <dbReference type="ARBA" id="ARBA00023157"/>
    </source>
</evidence>